<dbReference type="Gene3D" id="2.40.420.20">
    <property type="match status" value="1"/>
</dbReference>
<dbReference type="RefSeq" id="WP_084097590.1">
    <property type="nucleotide sequence ID" value="NZ_FRCY01000022.1"/>
</dbReference>
<dbReference type="Gene3D" id="2.40.50.100">
    <property type="match status" value="1"/>
</dbReference>
<accession>A0A1M7QRP7</accession>
<dbReference type="Gene3D" id="2.40.30.170">
    <property type="match status" value="1"/>
</dbReference>
<dbReference type="GO" id="GO:0005886">
    <property type="term" value="C:plasma membrane"/>
    <property type="evidence" value="ECO:0007669"/>
    <property type="project" value="TreeGrafter"/>
</dbReference>
<dbReference type="GO" id="GO:0046677">
    <property type="term" value="P:response to antibiotic"/>
    <property type="evidence" value="ECO:0007669"/>
    <property type="project" value="TreeGrafter"/>
</dbReference>
<dbReference type="GO" id="GO:0022857">
    <property type="term" value="F:transmembrane transporter activity"/>
    <property type="evidence" value="ECO:0007669"/>
    <property type="project" value="InterPro"/>
</dbReference>
<dbReference type="PANTHER" id="PTHR30158:SF23">
    <property type="entry name" value="MULTIDRUG RESISTANCE PROTEIN MEXA"/>
    <property type="match status" value="1"/>
</dbReference>
<dbReference type="PANTHER" id="PTHR30158">
    <property type="entry name" value="ACRA/E-RELATED COMPONENT OF DRUG EFFLUX TRANSPORTER"/>
    <property type="match status" value="1"/>
</dbReference>
<comment type="similarity">
    <text evidence="1">Belongs to the membrane fusion protein (MFP) (TC 8.A.1) family.</text>
</comment>
<dbReference type="EMBL" id="FRCY01000022">
    <property type="protein sequence ID" value="SHN34233.1"/>
    <property type="molecule type" value="Genomic_DNA"/>
</dbReference>
<dbReference type="GO" id="GO:0030313">
    <property type="term" value="C:cell envelope"/>
    <property type="evidence" value="ECO:0007669"/>
    <property type="project" value="UniProtKB-SubCell"/>
</dbReference>
<feature type="domain" description="Multidrug resistance protein MdtA-like beta-barrel" evidence="3">
    <location>
        <begin position="256"/>
        <end position="314"/>
    </location>
</feature>
<evidence type="ECO:0000256" key="2">
    <source>
        <dbReference type="SAM" id="Coils"/>
    </source>
</evidence>
<dbReference type="STRING" id="388280.SAMN04488057_12266"/>
<name>A0A1M7QRP7_9BACT</name>
<dbReference type="InterPro" id="IPR006143">
    <property type="entry name" value="RND_pump_MFP"/>
</dbReference>
<dbReference type="Pfam" id="PF25944">
    <property type="entry name" value="Beta-barrel_RND"/>
    <property type="match status" value="1"/>
</dbReference>
<dbReference type="InterPro" id="IPR058647">
    <property type="entry name" value="BSH_CzcB-like"/>
</dbReference>
<gene>
    <name evidence="5" type="ORF">SAMN04488057_12266</name>
</gene>
<dbReference type="OrthoDB" id="9801814at2"/>
<proteinExistence type="inferred from homology"/>
<dbReference type="InterPro" id="IPR058626">
    <property type="entry name" value="MdtA-like_b-barrel"/>
</dbReference>
<dbReference type="Proteomes" id="UP000184513">
    <property type="component" value="Unassembled WGS sequence"/>
</dbReference>
<dbReference type="AlphaFoldDB" id="A0A1M7QRP7"/>
<evidence type="ECO:0000313" key="5">
    <source>
        <dbReference type="EMBL" id="SHN34233.1"/>
    </source>
</evidence>
<evidence type="ECO:0000259" key="4">
    <source>
        <dbReference type="Pfam" id="PF25973"/>
    </source>
</evidence>
<organism evidence="5 6">
    <name type="scientific">Cyclobacterium lianum</name>
    <dbReference type="NCBI Taxonomy" id="388280"/>
    <lineage>
        <taxon>Bacteria</taxon>
        <taxon>Pseudomonadati</taxon>
        <taxon>Bacteroidota</taxon>
        <taxon>Cytophagia</taxon>
        <taxon>Cytophagales</taxon>
        <taxon>Cyclobacteriaceae</taxon>
        <taxon>Cyclobacterium</taxon>
    </lineage>
</organism>
<sequence>MSKKNQWLRLSGIVNRPCQSLSTLFALLLFGTVLASCSEGRGKNKKNAELLEVPVFSLTPKDIKVPQTYVCDLQAIQFVEVRSKLEGFVENIYVDEGQEVRKGQALFQLSSAEYNELVNSATAKLMQAKAEEKAASLEVERLKVLVDKKIYSASELELAQSRKQMAESAILEAESMLKNAQVGLSYTTIRAPFDGIVDRIPYKTGSLVKSGDLLTNITDISEIFAYYRITENEYLEYMRGELDKNADTEQMNEQVRETLQGEQEEISLILSDGIEYPYKGRLETMEADFEQGTGSIALRVRFPNPDGLIKHGASGKVQMSNELHDVYLIPQKSTFEIQEYNYVYLVNEENKVNVRSFRPLMRHGLYYVAQDFNTNDKVVLEGIQLLKDEATVKPNPIGEEEVYRSLDLPL</sequence>
<feature type="coiled-coil region" evidence="2">
    <location>
        <begin position="111"/>
        <end position="176"/>
    </location>
</feature>
<evidence type="ECO:0000259" key="3">
    <source>
        <dbReference type="Pfam" id="PF25944"/>
    </source>
</evidence>
<keyword evidence="2" id="KW-0175">Coiled coil</keyword>
<reference evidence="5 6" key="1">
    <citation type="submission" date="2016-11" db="EMBL/GenBank/DDBJ databases">
        <authorList>
            <person name="Jaros S."/>
            <person name="Januszkiewicz K."/>
            <person name="Wedrychowicz H."/>
        </authorList>
    </citation>
    <scope>NUCLEOTIDE SEQUENCE [LARGE SCALE GENOMIC DNA]</scope>
    <source>
        <strain evidence="5 6">CGMCC 1.6102</strain>
    </source>
</reference>
<feature type="domain" description="CzcB-like barrel-sandwich hybrid" evidence="4">
    <location>
        <begin position="78"/>
        <end position="219"/>
    </location>
</feature>
<keyword evidence="6" id="KW-1185">Reference proteome</keyword>
<dbReference type="SUPFAM" id="SSF111369">
    <property type="entry name" value="HlyD-like secretion proteins"/>
    <property type="match status" value="1"/>
</dbReference>
<evidence type="ECO:0000256" key="1">
    <source>
        <dbReference type="ARBA" id="ARBA00009477"/>
    </source>
</evidence>
<dbReference type="Gene3D" id="1.10.287.470">
    <property type="entry name" value="Helix hairpin bin"/>
    <property type="match status" value="1"/>
</dbReference>
<dbReference type="Pfam" id="PF25973">
    <property type="entry name" value="BSH_CzcB"/>
    <property type="match status" value="1"/>
</dbReference>
<protein>
    <submittedName>
        <fullName evidence="5">Membrane fusion protein, multidrug efflux system</fullName>
    </submittedName>
</protein>
<evidence type="ECO:0000313" key="6">
    <source>
        <dbReference type="Proteomes" id="UP000184513"/>
    </source>
</evidence>
<dbReference type="NCBIfam" id="TIGR01730">
    <property type="entry name" value="RND_mfp"/>
    <property type="match status" value="1"/>
</dbReference>